<feature type="transmembrane region" description="Helical" evidence="6">
    <location>
        <begin position="429"/>
        <end position="450"/>
    </location>
</feature>
<dbReference type="PANTHER" id="PTHR35007:SF1">
    <property type="entry name" value="PILUS ASSEMBLY PROTEIN"/>
    <property type="match status" value="1"/>
</dbReference>
<name>A0AAU7JWP5_9MICO</name>
<protein>
    <submittedName>
        <fullName evidence="9">VWA domain-containing protein</fullName>
    </submittedName>
</protein>
<dbReference type="Gene3D" id="3.40.50.410">
    <property type="entry name" value="von Willebrand factor, type A domain"/>
    <property type="match status" value="1"/>
</dbReference>
<dbReference type="InterPro" id="IPR042094">
    <property type="entry name" value="T2SS_GspF_sf"/>
</dbReference>
<dbReference type="InterPro" id="IPR002035">
    <property type="entry name" value="VWF_A"/>
</dbReference>
<feature type="transmembrane region" description="Helical" evidence="6">
    <location>
        <begin position="456"/>
        <end position="478"/>
    </location>
</feature>
<organism evidence="9">
    <name type="scientific">Pedococcus sp. KACC 23699</name>
    <dbReference type="NCBI Taxonomy" id="3149228"/>
    <lineage>
        <taxon>Bacteria</taxon>
        <taxon>Bacillati</taxon>
        <taxon>Actinomycetota</taxon>
        <taxon>Actinomycetes</taxon>
        <taxon>Micrococcales</taxon>
        <taxon>Intrasporangiaceae</taxon>
        <taxon>Pedococcus</taxon>
    </lineage>
</organism>
<dbReference type="PROSITE" id="PS50234">
    <property type="entry name" value="VWFA"/>
    <property type="match status" value="1"/>
</dbReference>
<reference evidence="9" key="1">
    <citation type="submission" date="2024-05" db="EMBL/GenBank/DDBJ databases">
        <authorList>
            <person name="Kim S."/>
            <person name="Heo J."/>
            <person name="Choi H."/>
            <person name="Choi Y."/>
            <person name="Kwon S.-W."/>
            <person name="Kim Y."/>
        </authorList>
    </citation>
    <scope>NUCLEOTIDE SEQUENCE</scope>
    <source>
        <strain evidence="9">KACC 23699</strain>
    </source>
</reference>
<evidence type="ECO:0000259" key="8">
    <source>
        <dbReference type="PROSITE" id="PS50234"/>
    </source>
</evidence>
<dbReference type="SMART" id="SM00327">
    <property type="entry name" value="VWA"/>
    <property type="match status" value="1"/>
</dbReference>
<dbReference type="InterPro" id="IPR018076">
    <property type="entry name" value="T2SS_GspF_dom"/>
</dbReference>
<dbReference type="Gene3D" id="1.20.81.30">
    <property type="entry name" value="Type II secretion system (T2SS), domain F"/>
    <property type="match status" value="1"/>
</dbReference>
<gene>
    <name evidence="9" type="ORF">ABEG17_02955</name>
</gene>
<feature type="transmembrane region" description="Helical" evidence="6">
    <location>
        <begin position="601"/>
        <end position="620"/>
    </location>
</feature>
<evidence type="ECO:0000256" key="6">
    <source>
        <dbReference type="SAM" id="Phobius"/>
    </source>
</evidence>
<feature type="signal peptide" evidence="7">
    <location>
        <begin position="1"/>
        <end position="29"/>
    </location>
</feature>
<dbReference type="Pfam" id="PF13519">
    <property type="entry name" value="VWA_2"/>
    <property type="match status" value="1"/>
</dbReference>
<feature type="chain" id="PRO_5043504335" evidence="7">
    <location>
        <begin position="30"/>
        <end position="660"/>
    </location>
</feature>
<dbReference type="GO" id="GO:0005886">
    <property type="term" value="C:plasma membrane"/>
    <property type="evidence" value="ECO:0007669"/>
    <property type="project" value="UniProtKB-SubCell"/>
</dbReference>
<dbReference type="Pfam" id="PF00482">
    <property type="entry name" value="T2SSF"/>
    <property type="match status" value="1"/>
</dbReference>
<feature type="domain" description="VWFA" evidence="8">
    <location>
        <begin position="88"/>
        <end position="259"/>
    </location>
</feature>
<evidence type="ECO:0000256" key="3">
    <source>
        <dbReference type="ARBA" id="ARBA00022692"/>
    </source>
</evidence>
<accession>A0AAU7JWP5</accession>
<keyword evidence="5 6" id="KW-0472">Membrane</keyword>
<evidence type="ECO:0000256" key="7">
    <source>
        <dbReference type="SAM" id="SignalP"/>
    </source>
</evidence>
<keyword evidence="7" id="KW-0732">Signal</keyword>
<keyword evidence="4 6" id="KW-1133">Transmembrane helix</keyword>
<evidence type="ECO:0000256" key="5">
    <source>
        <dbReference type="ARBA" id="ARBA00023136"/>
    </source>
</evidence>
<comment type="subcellular location">
    <subcellularLocation>
        <location evidence="1">Cell membrane</location>
        <topology evidence="1">Multi-pass membrane protein</topology>
    </subcellularLocation>
</comment>
<evidence type="ECO:0000256" key="1">
    <source>
        <dbReference type="ARBA" id="ARBA00004651"/>
    </source>
</evidence>
<keyword evidence="3 6" id="KW-0812">Transmembrane</keyword>
<evidence type="ECO:0000256" key="2">
    <source>
        <dbReference type="ARBA" id="ARBA00022475"/>
    </source>
</evidence>
<proteinExistence type="predicted"/>
<evidence type="ECO:0000256" key="4">
    <source>
        <dbReference type="ARBA" id="ARBA00022989"/>
    </source>
</evidence>
<feature type="transmembrane region" description="Helical" evidence="6">
    <location>
        <begin position="337"/>
        <end position="356"/>
    </location>
</feature>
<feature type="transmembrane region" description="Helical" evidence="6">
    <location>
        <begin position="632"/>
        <end position="652"/>
    </location>
</feature>
<keyword evidence="2" id="KW-1003">Cell membrane</keyword>
<sequence>MLVRVPRRWGAVLALTAAALFAGATSASAATSPGVTITGIEAKDGNLIGLISASGGATIDPGLKITVSGKDYPVDAITSGQGTPVQRTAVLVVDTSGSMGDAGMATVRSAVAAFLKSVPADVRVGLVSFSGKAVVGLPPTADQGKVQSAVDNLKSSGETALNDAMVLAVKTLGTTGERSILLLSDGGDTASRATQAQAVAALKANHIRAEAVSFKSTEGNASVLKGFADAGGGSVVSAANAGAVASAFTTAAKTLASQLTFSLPLPPGVSAVQNIKVSGQAAGTPFTTTALVDFGDGVALPTKATSPSKVPVVGPTEDVIAAAPAGTKLPILGVSPLLGLGLLAVFIGVVAVGVALSSGSMRSGRQTRVDSIDQYVAQTAPKKGPKNRQAAVSESLVFLGDKMMDGRSSTTKTMALIERADLPLRPGEWWVLRLVSLVVGVAVTMLLLTGGLGMKLAALVLGLVLGYFLPALVLRFLAKRRAKKFDHQLPDVLTLIASSLSTGFSLPQALDAVAKDAAEPAAKEFSRALAETRIGTDIAEALERLSDRMDSDNMRWTSMAIRIQREVGGNLAETMRTTAKTLREREELGRHVQALSAEGKLSAYILIALPVGIFLFTMHSNRAYVELLWTRPLGLAMLGAGLVSLGIGYAWMRKVVDVKV</sequence>
<dbReference type="SUPFAM" id="SSF53300">
    <property type="entry name" value="vWA-like"/>
    <property type="match status" value="1"/>
</dbReference>
<evidence type="ECO:0000313" key="9">
    <source>
        <dbReference type="EMBL" id="XBO44304.1"/>
    </source>
</evidence>
<dbReference type="CDD" id="cd00198">
    <property type="entry name" value="vWFA"/>
    <property type="match status" value="1"/>
</dbReference>
<dbReference type="EMBL" id="CP157483">
    <property type="protein sequence ID" value="XBO44304.1"/>
    <property type="molecule type" value="Genomic_DNA"/>
</dbReference>
<dbReference type="RefSeq" id="WP_406831792.1">
    <property type="nucleotide sequence ID" value="NZ_CP157483.1"/>
</dbReference>
<dbReference type="InterPro" id="IPR036465">
    <property type="entry name" value="vWFA_dom_sf"/>
</dbReference>
<dbReference type="PANTHER" id="PTHR35007">
    <property type="entry name" value="INTEGRAL MEMBRANE PROTEIN-RELATED"/>
    <property type="match status" value="1"/>
</dbReference>
<dbReference type="AlphaFoldDB" id="A0AAU7JWP5"/>